<sequence>MPDVEVKVEGFSDLLRNIKAFGSAAEAGAVAAMATVTGEIAEYAQANHSFQNRTGNLEASIHPLPVEKEGEQIVGAVKAGMEYAAHVEFGTSRSAPYPYLVPAVEANKQNLLDTTAAALKRAEHVVEVRK</sequence>
<dbReference type="InterPro" id="IPR010064">
    <property type="entry name" value="HK97-gp10_tail"/>
</dbReference>
<dbReference type="NCBIfam" id="TIGR01725">
    <property type="entry name" value="phge_HK97_gp10"/>
    <property type="match status" value="1"/>
</dbReference>
<reference evidence="1 2" key="1">
    <citation type="submission" date="2023-07" db="EMBL/GenBank/DDBJ databases">
        <title>The novel representative of Negativicutes class, Anaeroselena agilis gen. nov. sp. nov.</title>
        <authorList>
            <person name="Prokofeva M.I."/>
            <person name="Elcheninov A.G."/>
            <person name="Klyukina A."/>
            <person name="Kublanov I.V."/>
            <person name="Frolov E.N."/>
            <person name="Podosokorskaya O.A."/>
        </authorList>
    </citation>
    <scope>NUCLEOTIDE SEQUENCE [LARGE SCALE GENOMIC DNA]</scope>
    <source>
        <strain evidence="1 2">4137-cl</strain>
    </source>
</reference>
<proteinExistence type="predicted"/>
<comment type="caution">
    <text evidence="1">The sequence shown here is derived from an EMBL/GenBank/DDBJ whole genome shotgun (WGS) entry which is preliminary data.</text>
</comment>
<evidence type="ECO:0000313" key="2">
    <source>
        <dbReference type="Proteomes" id="UP001254848"/>
    </source>
</evidence>
<evidence type="ECO:0000313" key="1">
    <source>
        <dbReference type="EMBL" id="MDT8901167.1"/>
    </source>
</evidence>
<dbReference type="Proteomes" id="UP001254848">
    <property type="component" value="Unassembled WGS sequence"/>
</dbReference>
<dbReference type="RefSeq" id="WP_413779691.1">
    <property type="nucleotide sequence ID" value="NZ_JAUOZS010000001.1"/>
</dbReference>
<dbReference type="Pfam" id="PF04883">
    <property type="entry name" value="HK97-gp10_like"/>
    <property type="match status" value="1"/>
</dbReference>
<dbReference type="EMBL" id="JAUOZS010000001">
    <property type="protein sequence ID" value="MDT8901167.1"/>
    <property type="molecule type" value="Genomic_DNA"/>
</dbReference>
<keyword evidence="2" id="KW-1185">Reference proteome</keyword>
<gene>
    <name evidence="1" type="ORF">Q4T40_07950</name>
</gene>
<accession>A0ABU3NWH4</accession>
<organism evidence="1 2">
    <name type="scientific">Anaeroselena agilis</name>
    <dbReference type="NCBI Taxonomy" id="3063788"/>
    <lineage>
        <taxon>Bacteria</taxon>
        <taxon>Bacillati</taxon>
        <taxon>Bacillota</taxon>
        <taxon>Negativicutes</taxon>
        <taxon>Acetonemataceae</taxon>
        <taxon>Anaeroselena</taxon>
    </lineage>
</organism>
<name>A0ABU3NWH4_9FIRM</name>
<protein>
    <submittedName>
        <fullName evidence="1">HK97 gp10 family phage protein</fullName>
    </submittedName>
</protein>